<name>A0A6J5IZ60_9BURK</name>
<evidence type="ECO:0000256" key="2">
    <source>
        <dbReference type="RuleBase" id="RU362097"/>
    </source>
</evidence>
<comment type="subcellular location">
    <subcellularLocation>
        <location evidence="2">Cell membrane</location>
        <topology evidence="2">Lipid-anchor</topology>
    </subcellularLocation>
</comment>
<dbReference type="AlphaFoldDB" id="A0A6J5IZ60"/>
<feature type="compositionally biased region" description="Low complexity" evidence="3">
    <location>
        <begin position="133"/>
        <end position="145"/>
    </location>
</feature>
<dbReference type="Proteomes" id="UP000494301">
    <property type="component" value="Unassembled WGS sequence"/>
</dbReference>
<dbReference type="GO" id="GO:0015562">
    <property type="term" value="F:efflux transmembrane transporter activity"/>
    <property type="evidence" value="ECO:0007669"/>
    <property type="project" value="InterPro"/>
</dbReference>
<keyword evidence="2 4" id="KW-0449">Lipoprotein</keyword>
<dbReference type="Pfam" id="PF02321">
    <property type="entry name" value="OEP"/>
    <property type="match status" value="2"/>
</dbReference>
<protein>
    <submittedName>
        <fullName evidence="4">RND efflux system outer membrane lipoprotein</fullName>
    </submittedName>
</protein>
<dbReference type="RefSeq" id="WP_175221497.1">
    <property type="nucleotide sequence ID" value="NZ_CABWIL020000008.1"/>
</dbReference>
<dbReference type="PANTHER" id="PTHR30203:SF33">
    <property type="entry name" value="BLR4455 PROTEIN"/>
    <property type="match status" value="1"/>
</dbReference>
<dbReference type="Gene3D" id="2.20.200.10">
    <property type="entry name" value="Outer membrane efflux proteins (OEP)"/>
    <property type="match status" value="1"/>
</dbReference>
<dbReference type="InterPro" id="IPR003423">
    <property type="entry name" value="OMP_efflux"/>
</dbReference>
<dbReference type="GO" id="GO:0005886">
    <property type="term" value="C:plasma membrane"/>
    <property type="evidence" value="ECO:0007669"/>
    <property type="project" value="UniProtKB-SubCell"/>
</dbReference>
<dbReference type="EMBL" id="CABWIL020000008">
    <property type="protein sequence ID" value="CAB3964042.1"/>
    <property type="molecule type" value="Genomic_DNA"/>
</dbReference>
<organism evidence="4 5">
    <name type="scientific">Burkholderia aenigmatica</name>
    <dbReference type="NCBI Taxonomy" id="2015348"/>
    <lineage>
        <taxon>Bacteria</taxon>
        <taxon>Pseudomonadati</taxon>
        <taxon>Pseudomonadota</taxon>
        <taxon>Betaproteobacteria</taxon>
        <taxon>Burkholderiales</taxon>
        <taxon>Burkholderiaceae</taxon>
        <taxon>Burkholderia</taxon>
        <taxon>Burkholderia cepacia complex</taxon>
    </lineage>
</organism>
<evidence type="ECO:0000313" key="5">
    <source>
        <dbReference type="Proteomes" id="UP000494301"/>
    </source>
</evidence>
<evidence type="ECO:0000256" key="1">
    <source>
        <dbReference type="ARBA" id="ARBA00007613"/>
    </source>
</evidence>
<feature type="region of interest" description="Disordered" evidence="3">
    <location>
        <begin position="126"/>
        <end position="145"/>
    </location>
</feature>
<comment type="similarity">
    <text evidence="1 2">Belongs to the outer membrane factor (OMF) (TC 1.B.17) family.</text>
</comment>
<dbReference type="InterPro" id="IPR010131">
    <property type="entry name" value="MdtP/NodT-like"/>
</dbReference>
<sequence>MLRSNGSPPRRAASRLSFRGQAAATLLAVSLTLAGCSFVPAYQRPAQAAPAAWNDAAQASLAGTVPVASGWWRAYGDSALDALVERGLQHNYSLASALASVDEARANAEKAGAPLYPSLSLNGTFDRSHHRSGSSGSSGSGSSSRSQSLFAEASYEIDFWGRNAANANAAGMLAQAAGFDRDTVALTLTASIVDTYFQVQSLRQRVALAQSISANAARILALLQAQQAAGVATELQVQQQRNALASFDATIPALRQQLGQNLHLLATLVGAVPEGFDVAAVPLAGIAVPQPRPNLPASLLDTRPDIRASEARLQAANYDVGAARAAFFPNLVLTADGGLSSGALSHFLSSPFASVAAALTAPIFDGGALRGQLHATEAASAKSVADYRQTIVTALQDVEDMLSAASQQQQVETADQEAADAAGKAAQLAEAQYRSGTVDFLTVLDTQRTRYQSDDTLVQTRLARLQASVGLFRAFGGGFGVTEPPPAVASATVPAPLPDTSSHSIAP</sequence>
<proteinExistence type="inferred from homology"/>
<keyword evidence="2" id="KW-0472">Membrane</keyword>
<reference evidence="4 5" key="1">
    <citation type="submission" date="2020-04" db="EMBL/GenBank/DDBJ databases">
        <authorList>
            <person name="Depoorter E."/>
        </authorList>
    </citation>
    <scope>NUCLEOTIDE SEQUENCE [LARGE SCALE GENOMIC DNA]</scope>
    <source>
        <strain evidence="4 5">BCC0217</strain>
    </source>
</reference>
<keyword evidence="2" id="KW-0564">Palmitate</keyword>
<evidence type="ECO:0000313" key="4">
    <source>
        <dbReference type="EMBL" id="CAB3964042.1"/>
    </source>
</evidence>
<keyword evidence="2" id="KW-0812">Transmembrane</keyword>
<dbReference type="PANTHER" id="PTHR30203">
    <property type="entry name" value="OUTER MEMBRANE CATION EFFLUX PROTEIN"/>
    <property type="match status" value="1"/>
</dbReference>
<evidence type="ECO:0000256" key="3">
    <source>
        <dbReference type="SAM" id="MobiDB-lite"/>
    </source>
</evidence>
<dbReference type="SUPFAM" id="SSF56954">
    <property type="entry name" value="Outer membrane efflux proteins (OEP)"/>
    <property type="match status" value="1"/>
</dbReference>
<feature type="region of interest" description="Disordered" evidence="3">
    <location>
        <begin position="487"/>
        <end position="507"/>
    </location>
</feature>
<gene>
    <name evidence="4" type="ORF">BLA3211_02618</name>
</gene>
<dbReference type="NCBIfam" id="TIGR01845">
    <property type="entry name" value="outer_NodT"/>
    <property type="match status" value="1"/>
</dbReference>
<accession>A0A6J5IZ60</accession>
<dbReference type="Gene3D" id="1.20.1600.10">
    <property type="entry name" value="Outer membrane efflux proteins (OEP)"/>
    <property type="match status" value="1"/>
</dbReference>
<keyword evidence="2" id="KW-1134">Transmembrane beta strand</keyword>